<organism evidence="3 4">
    <name type="scientific">Flavobacterium jumunjinense</name>
    <dbReference type="NCBI Taxonomy" id="998845"/>
    <lineage>
        <taxon>Bacteria</taxon>
        <taxon>Pseudomonadati</taxon>
        <taxon>Bacteroidota</taxon>
        <taxon>Flavobacteriia</taxon>
        <taxon>Flavobacteriales</taxon>
        <taxon>Flavobacteriaceae</taxon>
        <taxon>Flavobacterium</taxon>
    </lineage>
</organism>
<proteinExistence type="predicted"/>
<dbReference type="InterPro" id="IPR045800">
    <property type="entry name" value="HMBD"/>
</dbReference>
<feature type="signal peptide" evidence="1">
    <location>
        <begin position="1"/>
        <end position="19"/>
    </location>
</feature>
<evidence type="ECO:0000256" key="1">
    <source>
        <dbReference type="SAM" id="SignalP"/>
    </source>
</evidence>
<dbReference type="Proteomes" id="UP001589607">
    <property type="component" value="Unassembled WGS sequence"/>
</dbReference>
<dbReference type="RefSeq" id="WP_236456543.1">
    <property type="nucleotide sequence ID" value="NZ_CBCSGE010000011.1"/>
</dbReference>
<feature type="domain" description="Heavy metal binding" evidence="2">
    <location>
        <begin position="53"/>
        <end position="81"/>
    </location>
</feature>
<dbReference type="Pfam" id="PF19335">
    <property type="entry name" value="HMBD"/>
    <property type="match status" value="1"/>
</dbReference>
<reference evidence="3 4" key="1">
    <citation type="submission" date="2024-09" db="EMBL/GenBank/DDBJ databases">
        <authorList>
            <person name="Sun Q."/>
            <person name="Mori K."/>
        </authorList>
    </citation>
    <scope>NUCLEOTIDE SEQUENCE [LARGE SCALE GENOMIC DNA]</scope>
    <source>
        <strain evidence="3 4">CECT 7955</strain>
    </source>
</reference>
<evidence type="ECO:0000313" key="3">
    <source>
        <dbReference type="EMBL" id="MFB9095833.1"/>
    </source>
</evidence>
<evidence type="ECO:0000259" key="2">
    <source>
        <dbReference type="Pfam" id="PF19335"/>
    </source>
</evidence>
<dbReference type="PROSITE" id="PS51257">
    <property type="entry name" value="PROKAR_LIPOPROTEIN"/>
    <property type="match status" value="1"/>
</dbReference>
<evidence type="ECO:0000313" key="4">
    <source>
        <dbReference type="Proteomes" id="UP001589607"/>
    </source>
</evidence>
<name>A0ABV5GKC5_9FLAO</name>
<feature type="chain" id="PRO_5047419642" evidence="1">
    <location>
        <begin position="20"/>
        <end position="101"/>
    </location>
</feature>
<dbReference type="EMBL" id="JBHMEY010000010">
    <property type="protein sequence ID" value="MFB9095833.1"/>
    <property type="molecule type" value="Genomic_DNA"/>
</dbReference>
<keyword evidence="1" id="KW-0732">Signal</keyword>
<gene>
    <name evidence="3" type="ORF">ACFFVF_04850</name>
</gene>
<keyword evidence="4" id="KW-1185">Reference proteome</keyword>
<comment type="caution">
    <text evidence="3">The sequence shown here is derived from an EMBL/GenBank/DDBJ whole genome shotgun (WGS) entry which is preliminary data.</text>
</comment>
<sequence>MKKTIVMMMFALATLSVMSCKNEEKKVENTETTEEHAGHDHAAGEDMHHAHAHYVCPMDCEKGKEYEAKGKCGVCEMDLVEAKAANEGHDHSEADHEGHNH</sequence>
<accession>A0ABV5GKC5</accession>
<protein>
    <submittedName>
        <fullName evidence="3">Heavy metal-binding domain-containing protein</fullName>
    </submittedName>
</protein>